<sequence>MVQLIFQKPDSMVQPSKMVQPFTMFWKLVSANQSKALFNRHFPGHALCSISLHGKNGEASLNTQRKDHVPLIGVSGRNLIHTPKGHKRRYMGDPLYLEMNIIEDIRDALLHALEKRSPPPRTPMDLLTALQDSWCQFPPGCLQTPVKCMPRRFASLLRAHGGPTRY</sequence>
<dbReference type="EMBL" id="BGPR01002916">
    <property type="protein sequence ID" value="GBM80993.1"/>
    <property type="molecule type" value="Genomic_DNA"/>
</dbReference>
<dbReference type="OrthoDB" id="10006939at2759"/>
<accession>A0A4Y2IT29</accession>
<organism evidence="1 2">
    <name type="scientific">Araneus ventricosus</name>
    <name type="common">Orbweaver spider</name>
    <name type="synonym">Epeira ventricosa</name>
    <dbReference type="NCBI Taxonomy" id="182803"/>
    <lineage>
        <taxon>Eukaryota</taxon>
        <taxon>Metazoa</taxon>
        <taxon>Ecdysozoa</taxon>
        <taxon>Arthropoda</taxon>
        <taxon>Chelicerata</taxon>
        <taxon>Arachnida</taxon>
        <taxon>Araneae</taxon>
        <taxon>Araneomorphae</taxon>
        <taxon>Entelegynae</taxon>
        <taxon>Araneoidea</taxon>
        <taxon>Araneidae</taxon>
        <taxon>Araneus</taxon>
    </lineage>
</organism>
<keyword evidence="2" id="KW-1185">Reference proteome</keyword>
<protein>
    <submittedName>
        <fullName evidence="1">Uncharacterized protein</fullName>
    </submittedName>
</protein>
<comment type="caution">
    <text evidence="1">The sequence shown here is derived from an EMBL/GenBank/DDBJ whole genome shotgun (WGS) entry which is preliminary data.</text>
</comment>
<proteinExistence type="predicted"/>
<dbReference type="AlphaFoldDB" id="A0A4Y2IT29"/>
<dbReference type="InterPro" id="IPR036397">
    <property type="entry name" value="RNaseH_sf"/>
</dbReference>
<name>A0A4Y2IT29_ARAVE</name>
<dbReference type="Gene3D" id="3.30.420.10">
    <property type="entry name" value="Ribonuclease H-like superfamily/Ribonuclease H"/>
    <property type="match status" value="1"/>
</dbReference>
<dbReference type="GO" id="GO:0003676">
    <property type="term" value="F:nucleic acid binding"/>
    <property type="evidence" value="ECO:0007669"/>
    <property type="project" value="InterPro"/>
</dbReference>
<reference evidence="1 2" key="1">
    <citation type="journal article" date="2019" name="Sci. Rep.">
        <title>Orb-weaving spider Araneus ventricosus genome elucidates the spidroin gene catalogue.</title>
        <authorList>
            <person name="Kono N."/>
            <person name="Nakamura H."/>
            <person name="Ohtoshi R."/>
            <person name="Moran D.A.P."/>
            <person name="Shinohara A."/>
            <person name="Yoshida Y."/>
            <person name="Fujiwara M."/>
            <person name="Mori M."/>
            <person name="Tomita M."/>
            <person name="Arakawa K."/>
        </authorList>
    </citation>
    <scope>NUCLEOTIDE SEQUENCE [LARGE SCALE GENOMIC DNA]</scope>
</reference>
<evidence type="ECO:0000313" key="1">
    <source>
        <dbReference type="EMBL" id="GBM80993.1"/>
    </source>
</evidence>
<evidence type="ECO:0000313" key="2">
    <source>
        <dbReference type="Proteomes" id="UP000499080"/>
    </source>
</evidence>
<gene>
    <name evidence="1" type="ORF">AVEN_137013_1</name>
</gene>
<dbReference type="Proteomes" id="UP000499080">
    <property type="component" value="Unassembled WGS sequence"/>
</dbReference>